<dbReference type="PROSITE" id="PS00061">
    <property type="entry name" value="ADH_SHORT"/>
    <property type="match status" value="1"/>
</dbReference>
<protein>
    <submittedName>
        <fullName evidence="3">SDR family oxidoreductase</fullName>
    </submittedName>
</protein>
<dbReference type="Gene3D" id="3.40.50.720">
    <property type="entry name" value="NAD(P)-binding Rossmann-like Domain"/>
    <property type="match status" value="1"/>
</dbReference>
<name>A0ABU3ZQG6_9GAMM</name>
<dbReference type="PANTHER" id="PTHR24321:SF8">
    <property type="entry name" value="ESTRADIOL 17-BETA-DEHYDROGENASE 8-RELATED"/>
    <property type="match status" value="1"/>
</dbReference>
<dbReference type="InterPro" id="IPR002347">
    <property type="entry name" value="SDR_fam"/>
</dbReference>
<comment type="similarity">
    <text evidence="1">Belongs to the short-chain dehydrogenases/reductases (SDR) family.</text>
</comment>
<gene>
    <name evidence="3" type="ORF">R2X38_25465</name>
</gene>
<evidence type="ECO:0000256" key="2">
    <source>
        <dbReference type="ARBA" id="ARBA00023002"/>
    </source>
</evidence>
<dbReference type="EMBL" id="JAWJZI010000028">
    <property type="protein sequence ID" value="MDV5172355.1"/>
    <property type="molecule type" value="Genomic_DNA"/>
</dbReference>
<dbReference type="RefSeq" id="WP_317525151.1">
    <property type="nucleotide sequence ID" value="NZ_JAWJZI010000028.1"/>
</dbReference>
<dbReference type="Pfam" id="PF13561">
    <property type="entry name" value="adh_short_C2"/>
    <property type="match status" value="1"/>
</dbReference>
<dbReference type="SUPFAM" id="SSF51735">
    <property type="entry name" value="NAD(P)-binding Rossmann-fold domains"/>
    <property type="match status" value="1"/>
</dbReference>
<dbReference type="CDD" id="cd05233">
    <property type="entry name" value="SDR_c"/>
    <property type="match status" value="1"/>
</dbReference>
<accession>A0ABU3ZQG6</accession>
<dbReference type="Proteomes" id="UP001186452">
    <property type="component" value="Unassembled WGS sequence"/>
</dbReference>
<evidence type="ECO:0000313" key="4">
    <source>
        <dbReference type="Proteomes" id="UP001186452"/>
    </source>
</evidence>
<dbReference type="PRINTS" id="PR00081">
    <property type="entry name" value="GDHRDH"/>
</dbReference>
<dbReference type="InterPro" id="IPR020904">
    <property type="entry name" value="Sc_DH/Rdtase_CS"/>
</dbReference>
<evidence type="ECO:0000313" key="3">
    <source>
        <dbReference type="EMBL" id="MDV5172355.1"/>
    </source>
</evidence>
<organism evidence="3 4">
    <name type="scientific">Photobacterium rosenbergii</name>
    <dbReference type="NCBI Taxonomy" id="294936"/>
    <lineage>
        <taxon>Bacteria</taxon>
        <taxon>Pseudomonadati</taxon>
        <taxon>Pseudomonadota</taxon>
        <taxon>Gammaproteobacteria</taxon>
        <taxon>Vibrionales</taxon>
        <taxon>Vibrionaceae</taxon>
        <taxon>Photobacterium</taxon>
    </lineage>
</organism>
<evidence type="ECO:0000256" key="1">
    <source>
        <dbReference type="ARBA" id="ARBA00006484"/>
    </source>
</evidence>
<reference evidence="3 4" key="1">
    <citation type="submission" date="2023-10" db="EMBL/GenBank/DDBJ databases">
        <title>Marine bacteria isolated from horseshoe crab.</title>
        <authorList>
            <person name="Cheng T.H."/>
        </authorList>
    </citation>
    <scope>NUCLEOTIDE SEQUENCE [LARGE SCALE GENOMIC DNA]</scope>
    <source>
        <strain evidence="3 4">HSC6</strain>
    </source>
</reference>
<dbReference type="InterPro" id="IPR036291">
    <property type="entry name" value="NAD(P)-bd_dom_sf"/>
</dbReference>
<comment type="caution">
    <text evidence="3">The sequence shown here is derived from an EMBL/GenBank/DDBJ whole genome shotgun (WGS) entry which is preliminary data.</text>
</comment>
<keyword evidence="2" id="KW-0560">Oxidoreductase</keyword>
<dbReference type="PANTHER" id="PTHR24321">
    <property type="entry name" value="DEHYDROGENASES, SHORT CHAIN"/>
    <property type="match status" value="1"/>
</dbReference>
<proteinExistence type="inferred from homology"/>
<sequence length="255" mass="27032">MMKGKVVITGAASGIGAAVLKSELERAEHHIVAIDIDQSGLDAMKKSLTDEELSRITFCCLDLADRPAMQAAVADFCQGEAGIDKVVISHALSNENQIGQQSVWDRVLDVNLHATQRLLAAVEPSLNAGGRVVILSSVLGKAGKVANSAYCVSKHGLLGLVKSLALDWAPRKITVNAVMPCWVDTPMLRRELAPQADALGISVERMIRQIKKRIPLKQLVKDSDVADTVAFLTSPAAAMITAQGIVIDGGFGCGV</sequence>
<keyword evidence="4" id="KW-1185">Reference proteome</keyword>